<dbReference type="PROSITE" id="PS50097">
    <property type="entry name" value="BTB"/>
    <property type="match status" value="1"/>
</dbReference>
<evidence type="ECO:0000313" key="4">
    <source>
        <dbReference type="Proteomes" id="UP000826656"/>
    </source>
</evidence>
<dbReference type="InterPro" id="IPR003131">
    <property type="entry name" value="T1-type_BTB"/>
</dbReference>
<dbReference type="SUPFAM" id="SSF50978">
    <property type="entry name" value="WD40 repeat-like"/>
    <property type="match status" value="1"/>
</dbReference>
<dbReference type="CDD" id="cd18316">
    <property type="entry name" value="BTB_POZ_KCTD-like"/>
    <property type="match status" value="1"/>
</dbReference>
<dbReference type="Pfam" id="PF25279">
    <property type="entry name" value="Beta_prop_At2g24240"/>
    <property type="match status" value="2"/>
</dbReference>
<keyword evidence="4" id="KW-1185">Reference proteome</keyword>
<dbReference type="InterPro" id="IPR011333">
    <property type="entry name" value="SKP1/BTB/POZ_sf"/>
</dbReference>
<evidence type="ECO:0000259" key="2">
    <source>
        <dbReference type="PROSITE" id="PS50097"/>
    </source>
</evidence>
<dbReference type="PANTHER" id="PTHR14499">
    <property type="entry name" value="POTASSIUM CHANNEL TETRAMERIZATION DOMAIN-CONTAINING"/>
    <property type="match status" value="1"/>
</dbReference>
<evidence type="ECO:0000313" key="3">
    <source>
        <dbReference type="EMBL" id="KAH0774399.1"/>
    </source>
</evidence>
<dbReference type="InterPro" id="IPR036322">
    <property type="entry name" value="WD40_repeat_dom_sf"/>
</dbReference>
<gene>
    <name evidence="3" type="ORF">KY290_011536</name>
</gene>
<name>A0ABQ7W0X8_SOLTU</name>
<dbReference type="Proteomes" id="UP000826656">
    <property type="component" value="Unassembled WGS sequence"/>
</dbReference>
<organism evidence="3 4">
    <name type="scientific">Solanum tuberosum</name>
    <name type="common">Potato</name>
    <dbReference type="NCBI Taxonomy" id="4113"/>
    <lineage>
        <taxon>Eukaryota</taxon>
        <taxon>Viridiplantae</taxon>
        <taxon>Streptophyta</taxon>
        <taxon>Embryophyta</taxon>
        <taxon>Tracheophyta</taxon>
        <taxon>Spermatophyta</taxon>
        <taxon>Magnoliopsida</taxon>
        <taxon>eudicotyledons</taxon>
        <taxon>Gunneridae</taxon>
        <taxon>Pentapetalae</taxon>
        <taxon>asterids</taxon>
        <taxon>lamiids</taxon>
        <taxon>Solanales</taxon>
        <taxon>Solanaceae</taxon>
        <taxon>Solanoideae</taxon>
        <taxon>Solaneae</taxon>
        <taxon>Solanum</taxon>
    </lineage>
</organism>
<comment type="caution">
    <text evidence="3">The sequence shown here is derived from an EMBL/GenBank/DDBJ whole genome shotgun (WGS) entry which is preliminary data.</text>
</comment>
<comment type="pathway">
    <text evidence="1">Protein modification; protein ubiquitination.</text>
</comment>
<dbReference type="SMART" id="SM00225">
    <property type="entry name" value="BTB"/>
    <property type="match status" value="1"/>
</dbReference>
<sequence>MMGFPRDRVKFNVGGKIFETTATTLAVAGKKSFFGAMFDENWNLQSDAAITEHFIDRNPNYFGVLLDLLRTRELYIPPKIDKKFLYREAEYYGVLDHVKSAECDTFDGNRLCLAKSKTGLSAGDGKFTPAIRAGPNGWCCVSQDSVAHVYDWMLEEHPTINLDYRKVNDVCWVDSENIVVSSDEKLVNGGMGLFRASTGELRSTSNEHGIGVWDQVTGKQIDFLSYYTYGNASRLQWLHGTNCLMATSFHPRDGNCCISLLDFRKNTMIMSWSDVRDRVKKPYITDQTKFRDVIPIEESYSICVVDENARLGSIDLRSTTDASVEWKETTRDNTNSSFFRGNNNCYPKLVFHEGQLFSSMKDRISVYCGSDWVLTSEVRQSHGGWICDFSIGGDRLFALHGDEDIFDVWETPHPPIK</sequence>
<dbReference type="SUPFAM" id="SSF54695">
    <property type="entry name" value="POZ domain"/>
    <property type="match status" value="1"/>
</dbReference>
<proteinExistence type="predicted"/>
<accession>A0ABQ7W0X8</accession>
<dbReference type="Gene3D" id="3.30.710.10">
    <property type="entry name" value="Potassium Channel Kv1.1, Chain A"/>
    <property type="match status" value="1"/>
</dbReference>
<dbReference type="Pfam" id="PF02214">
    <property type="entry name" value="BTB_2"/>
    <property type="match status" value="1"/>
</dbReference>
<feature type="domain" description="BTB" evidence="2">
    <location>
        <begin position="7"/>
        <end position="78"/>
    </location>
</feature>
<evidence type="ECO:0000256" key="1">
    <source>
        <dbReference type="ARBA" id="ARBA00004906"/>
    </source>
</evidence>
<dbReference type="InterPro" id="IPR000210">
    <property type="entry name" value="BTB/POZ_dom"/>
</dbReference>
<dbReference type="EMBL" id="JAIVGD010000005">
    <property type="protein sequence ID" value="KAH0774399.1"/>
    <property type="molecule type" value="Genomic_DNA"/>
</dbReference>
<protein>
    <recommendedName>
        <fullName evidence="2">BTB domain-containing protein</fullName>
    </recommendedName>
</protein>
<dbReference type="PANTHER" id="PTHR14499:SF118">
    <property type="entry name" value="POTASSIUM CHANNEL TETRAMERISATION-TYPE BTB DOMAIN-CONTAINING PROTEIN"/>
    <property type="match status" value="1"/>
</dbReference>
<reference evidence="3 4" key="1">
    <citation type="journal article" date="2021" name="bioRxiv">
        <title>Chromosome-scale and haplotype-resolved genome assembly of a tetraploid potato cultivar.</title>
        <authorList>
            <person name="Sun H."/>
            <person name="Jiao W.-B."/>
            <person name="Krause K."/>
            <person name="Campoy J.A."/>
            <person name="Goel M."/>
            <person name="Folz-Donahue K."/>
            <person name="Kukat C."/>
            <person name="Huettel B."/>
            <person name="Schneeberger K."/>
        </authorList>
    </citation>
    <scope>NUCLEOTIDE SEQUENCE [LARGE SCALE GENOMIC DNA]</scope>
    <source>
        <strain evidence="3">SolTubOtavaFocal</strain>
        <tissue evidence="3">Leaves</tissue>
    </source>
</reference>
<dbReference type="InterPro" id="IPR057441">
    <property type="entry name" value="Beta_prop_At2g24240"/>
</dbReference>